<sequence>MSTNEVFSSSKICELVWCTLKHEETFIHNCLGKELKYYIAGSFATFLHNGKYLYNDIDVFVIDFSTDKIVEVDESLSYKIKDSYKVPLKDKDGCIFMNSKCKKLNVVFVKQCSSIHHLLKFFDINCCQVGYELNMVNGNLGGVVITEDYKSFLSSRVLEVVTFETPATSLCRLLKKSHDLGLPKKMSAVHLLKLKFSSDSFNCVNRGLFHEVATIMKRDYQKRRFMEYFNTTIISPSEEEINEDFYDHGEYGELSASMSFLIKNGKGVKVMFEGRIRKMLHYICIHGDVDEFSNFRRLVEKKDVLDVFAEKDDLNLYPIDYLLSHSSSFAIKANNFLITQLLGC</sequence>
<reference evidence="3 7" key="2">
    <citation type="journal article" date="2021" name="Sci. Rep.">
        <title>The genome of the diatom Chaetoceros tenuissimus carries an ancient integrated fragment of an extant virus.</title>
        <authorList>
            <person name="Hongo Y."/>
            <person name="Kimura K."/>
            <person name="Takaki Y."/>
            <person name="Yoshida Y."/>
            <person name="Baba S."/>
            <person name="Kobayashi G."/>
            <person name="Nagasaki K."/>
            <person name="Hano T."/>
            <person name="Tomaru Y."/>
        </authorList>
    </citation>
    <scope>NUCLEOTIDE SEQUENCE [LARGE SCALE GENOMIC DNA]</scope>
    <source>
        <strain evidence="3 7">NIES-3715</strain>
    </source>
</reference>
<name>A0AAD3CVW7_9STRA</name>
<reference evidence="3" key="1">
    <citation type="submission" date="2020-02" db="EMBL/GenBank/DDBJ databases">
        <authorList>
            <person name="Hongo Y."/>
            <person name="Kimura K."/>
            <person name="Takaki Y."/>
            <person name="Tomaru Y."/>
        </authorList>
    </citation>
    <scope>NUCLEOTIDE SEQUENCE</scope>
    <source>
        <strain evidence="3">NIES-3715</strain>
    </source>
</reference>
<evidence type="ECO:0000313" key="6">
    <source>
        <dbReference type="EMBL" id="GFH62027.1"/>
    </source>
</evidence>
<dbReference type="Proteomes" id="UP001054902">
    <property type="component" value="Unassembled WGS sequence"/>
</dbReference>
<evidence type="ECO:0000313" key="1">
    <source>
        <dbReference type="EMBL" id="GFH43546.1"/>
    </source>
</evidence>
<evidence type="ECO:0000313" key="3">
    <source>
        <dbReference type="EMBL" id="GFH53138.1"/>
    </source>
</evidence>
<protein>
    <submittedName>
        <fullName evidence="3">Uncharacterized protein</fullName>
    </submittedName>
</protein>
<dbReference type="AlphaFoldDB" id="A0AAD3CVW7"/>
<comment type="caution">
    <text evidence="3">The sequence shown here is derived from an EMBL/GenBank/DDBJ whole genome shotgun (WGS) entry which is preliminary data.</text>
</comment>
<gene>
    <name evidence="1" type="ORF">CTEN210_00019</name>
    <name evidence="2" type="ORF">CTEN210_02344</name>
    <name evidence="3" type="ORF">CTEN210_09614</name>
    <name evidence="4" type="ORF">CTEN210_09617</name>
    <name evidence="5" type="ORF">CTEN210_10313</name>
    <name evidence="6" type="ORF">CTEN210_18503</name>
</gene>
<dbReference type="EMBL" id="BLLK01000046">
    <property type="protein sequence ID" value="GFH53141.1"/>
    <property type="molecule type" value="Genomic_DNA"/>
</dbReference>
<accession>A0AAD3CVW7</accession>
<evidence type="ECO:0000313" key="5">
    <source>
        <dbReference type="EMBL" id="GFH53837.1"/>
    </source>
</evidence>
<evidence type="ECO:0000313" key="7">
    <source>
        <dbReference type="Proteomes" id="UP001054902"/>
    </source>
</evidence>
<evidence type="ECO:0000313" key="2">
    <source>
        <dbReference type="EMBL" id="GFH45870.1"/>
    </source>
</evidence>
<dbReference type="EMBL" id="BLLK01000047">
    <property type="protein sequence ID" value="GFH53837.1"/>
    <property type="molecule type" value="Genomic_DNA"/>
</dbReference>
<evidence type="ECO:0000313" key="4">
    <source>
        <dbReference type="EMBL" id="GFH53141.1"/>
    </source>
</evidence>
<dbReference type="EMBL" id="BLLK01000003">
    <property type="protein sequence ID" value="GFH43546.1"/>
    <property type="molecule type" value="Genomic_DNA"/>
</dbReference>
<dbReference type="EMBL" id="BLLK01000046">
    <property type="protein sequence ID" value="GFH53138.1"/>
    <property type="molecule type" value="Genomic_DNA"/>
</dbReference>
<proteinExistence type="predicted"/>
<organism evidence="3 7">
    <name type="scientific">Chaetoceros tenuissimus</name>
    <dbReference type="NCBI Taxonomy" id="426638"/>
    <lineage>
        <taxon>Eukaryota</taxon>
        <taxon>Sar</taxon>
        <taxon>Stramenopiles</taxon>
        <taxon>Ochrophyta</taxon>
        <taxon>Bacillariophyta</taxon>
        <taxon>Coscinodiscophyceae</taxon>
        <taxon>Chaetocerotophycidae</taxon>
        <taxon>Chaetocerotales</taxon>
        <taxon>Chaetocerotaceae</taxon>
        <taxon>Chaetoceros</taxon>
    </lineage>
</organism>
<dbReference type="EMBL" id="BLLK01000075">
    <property type="protein sequence ID" value="GFH62027.1"/>
    <property type="molecule type" value="Genomic_DNA"/>
</dbReference>
<dbReference type="EMBL" id="BLLK01000022">
    <property type="protein sequence ID" value="GFH45870.1"/>
    <property type="molecule type" value="Genomic_DNA"/>
</dbReference>
<keyword evidence="7" id="KW-1185">Reference proteome</keyword>